<feature type="transmembrane region" description="Helical" evidence="1">
    <location>
        <begin position="85"/>
        <end position="103"/>
    </location>
</feature>
<sequence>MDIGALLTLITGLVLFVIVAGALVDRPEWGIPLVAIGAAASVSGFTRALSSFGGFAVYIGDAASAALLVALGIQLLAGRPLRRPAFAWAGLLLLASLALLRGFSTFGVELVVRSYRNEISLLAAGLFFAAQQIPAQRVELFLRRTWTAIAIFMSAVAILFVLRFGLNSTVAGRDRPLNASQALLVSQAIFFLLVRGRQGKSNWLAAYFGFIVLLSQQRTVWIATLLALFALWSVLAPSGRMKQRVSVAVGALVALLVALLTVLSTTQAGTALQKTISEDKTLLWRVEGWNVLLSQQLHGPGLNLVLGNPAGKGAERRIAGQLIAVSAHSQWITEILAGGILAVILFGLVTVVPLSRTWRRDLRLRVPSPLLAVTVAAMTFTISYQLGPEQGVLFGLLGAGIGTHTTLVNQSKSASESTVVETRPSG</sequence>
<dbReference type="EMBL" id="CAEZSF010000006">
    <property type="protein sequence ID" value="CAB4530043.1"/>
    <property type="molecule type" value="Genomic_DNA"/>
</dbReference>
<dbReference type="AlphaFoldDB" id="A0A6J6AVB7"/>
<keyword evidence="1" id="KW-1133">Transmembrane helix</keyword>
<feature type="transmembrane region" description="Helical" evidence="1">
    <location>
        <begin position="206"/>
        <end position="233"/>
    </location>
</feature>
<gene>
    <name evidence="2" type="ORF">UFOPK1358_00138</name>
</gene>
<feature type="transmembrane region" description="Helical" evidence="1">
    <location>
        <begin position="366"/>
        <end position="386"/>
    </location>
</feature>
<feature type="transmembrane region" description="Helical" evidence="1">
    <location>
        <begin position="31"/>
        <end position="49"/>
    </location>
</feature>
<name>A0A6J6AVB7_9ZZZZ</name>
<feature type="transmembrane region" description="Helical" evidence="1">
    <location>
        <begin position="146"/>
        <end position="165"/>
    </location>
</feature>
<feature type="transmembrane region" description="Helical" evidence="1">
    <location>
        <begin position="6"/>
        <end position="24"/>
    </location>
</feature>
<accession>A0A6J6AVB7</accession>
<feature type="transmembrane region" description="Helical" evidence="1">
    <location>
        <begin position="245"/>
        <end position="263"/>
    </location>
</feature>
<proteinExistence type="predicted"/>
<feature type="transmembrane region" description="Helical" evidence="1">
    <location>
        <begin position="335"/>
        <end position="354"/>
    </location>
</feature>
<evidence type="ECO:0000313" key="2">
    <source>
        <dbReference type="EMBL" id="CAB4530043.1"/>
    </source>
</evidence>
<keyword evidence="1" id="KW-0812">Transmembrane</keyword>
<evidence type="ECO:0000256" key="1">
    <source>
        <dbReference type="SAM" id="Phobius"/>
    </source>
</evidence>
<feature type="transmembrane region" description="Helical" evidence="1">
    <location>
        <begin position="55"/>
        <end position="73"/>
    </location>
</feature>
<protein>
    <submittedName>
        <fullName evidence="2">Unannotated protein</fullName>
    </submittedName>
</protein>
<organism evidence="2">
    <name type="scientific">freshwater metagenome</name>
    <dbReference type="NCBI Taxonomy" id="449393"/>
    <lineage>
        <taxon>unclassified sequences</taxon>
        <taxon>metagenomes</taxon>
        <taxon>ecological metagenomes</taxon>
    </lineage>
</organism>
<feature type="transmembrane region" description="Helical" evidence="1">
    <location>
        <begin position="177"/>
        <end position="194"/>
    </location>
</feature>
<reference evidence="2" key="1">
    <citation type="submission" date="2020-05" db="EMBL/GenBank/DDBJ databases">
        <authorList>
            <person name="Chiriac C."/>
            <person name="Salcher M."/>
            <person name="Ghai R."/>
            <person name="Kavagutti S V."/>
        </authorList>
    </citation>
    <scope>NUCLEOTIDE SEQUENCE</scope>
</reference>
<keyword evidence="1" id="KW-0472">Membrane</keyword>